<dbReference type="InterPro" id="IPR056924">
    <property type="entry name" value="SH3_Tf2-1"/>
</dbReference>
<protein>
    <recommendedName>
        <fullName evidence="1">Integrase catalytic domain-containing protein</fullName>
    </recommendedName>
</protein>
<evidence type="ECO:0000259" key="1">
    <source>
        <dbReference type="PROSITE" id="PS50994"/>
    </source>
</evidence>
<dbReference type="InterPro" id="IPR012337">
    <property type="entry name" value="RNaseH-like_sf"/>
</dbReference>
<sequence length="232" mass="26681">MALNSRNKGKGVKEILVKDFRLTARDPRFTSRFWGCLLEALGTKLKFSTSFHPQTDGQSKRVIQILDDMLRACIMEFEGSWDKHLALIESAYNNSYQSSIGMPPFEALYGKRCRTPLCWSEVVERKLVGPEIVQQIEDKVKIIRDCLKISSDRQKSYADLTRCDIEYQVGDKVFLKVSPWKKNMRFGQKGKLSPRFIGPYEIHERVGSVPYKLASPPDPQCLPCFYAQKISF</sequence>
<dbReference type="InterPro" id="IPR001584">
    <property type="entry name" value="Integrase_cat-core"/>
</dbReference>
<evidence type="ECO:0000313" key="2">
    <source>
        <dbReference type="EMBL" id="WMV29887.1"/>
    </source>
</evidence>
<organism evidence="2 3">
    <name type="scientific">Solanum verrucosum</name>
    <dbReference type="NCBI Taxonomy" id="315347"/>
    <lineage>
        <taxon>Eukaryota</taxon>
        <taxon>Viridiplantae</taxon>
        <taxon>Streptophyta</taxon>
        <taxon>Embryophyta</taxon>
        <taxon>Tracheophyta</taxon>
        <taxon>Spermatophyta</taxon>
        <taxon>Magnoliopsida</taxon>
        <taxon>eudicotyledons</taxon>
        <taxon>Gunneridae</taxon>
        <taxon>Pentapetalae</taxon>
        <taxon>asterids</taxon>
        <taxon>lamiids</taxon>
        <taxon>Solanales</taxon>
        <taxon>Solanaceae</taxon>
        <taxon>Solanoideae</taxon>
        <taxon>Solaneae</taxon>
        <taxon>Solanum</taxon>
    </lineage>
</organism>
<name>A0AAF0TR85_SOLVR</name>
<accession>A0AAF0TR85</accession>
<dbReference type="Pfam" id="PF24626">
    <property type="entry name" value="SH3_Tf2-1"/>
    <property type="match status" value="1"/>
</dbReference>
<dbReference type="Gene3D" id="3.30.420.10">
    <property type="entry name" value="Ribonuclease H-like superfamily/Ribonuclease H"/>
    <property type="match status" value="1"/>
</dbReference>
<dbReference type="PROSITE" id="PS50994">
    <property type="entry name" value="INTEGRASE"/>
    <property type="match status" value="1"/>
</dbReference>
<proteinExistence type="predicted"/>
<dbReference type="PANTHER" id="PTHR45835">
    <property type="entry name" value="YALI0A06105P"/>
    <property type="match status" value="1"/>
</dbReference>
<dbReference type="AlphaFoldDB" id="A0AAF0TR85"/>
<dbReference type="PANTHER" id="PTHR45835:SF99">
    <property type="entry name" value="CHROMO DOMAIN-CONTAINING PROTEIN-RELATED"/>
    <property type="match status" value="1"/>
</dbReference>
<dbReference type="Proteomes" id="UP001234989">
    <property type="component" value="Chromosome 5"/>
</dbReference>
<keyword evidence="3" id="KW-1185">Reference proteome</keyword>
<gene>
    <name evidence="2" type="ORF">MTR67_023272</name>
</gene>
<dbReference type="InterPro" id="IPR036397">
    <property type="entry name" value="RNaseH_sf"/>
</dbReference>
<dbReference type="EMBL" id="CP133616">
    <property type="protein sequence ID" value="WMV29887.1"/>
    <property type="molecule type" value="Genomic_DNA"/>
</dbReference>
<evidence type="ECO:0000313" key="3">
    <source>
        <dbReference type="Proteomes" id="UP001234989"/>
    </source>
</evidence>
<feature type="domain" description="Integrase catalytic" evidence="1">
    <location>
        <begin position="1"/>
        <end position="112"/>
    </location>
</feature>
<dbReference type="GO" id="GO:0003676">
    <property type="term" value="F:nucleic acid binding"/>
    <property type="evidence" value="ECO:0007669"/>
    <property type="project" value="InterPro"/>
</dbReference>
<dbReference type="GO" id="GO:0015074">
    <property type="term" value="P:DNA integration"/>
    <property type="evidence" value="ECO:0007669"/>
    <property type="project" value="InterPro"/>
</dbReference>
<dbReference type="SUPFAM" id="SSF53098">
    <property type="entry name" value="Ribonuclease H-like"/>
    <property type="match status" value="1"/>
</dbReference>
<reference evidence="2" key="1">
    <citation type="submission" date="2023-08" db="EMBL/GenBank/DDBJ databases">
        <title>A de novo genome assembly of Solanum verrucosum Schlechtendal, a Mexican diploid species geographically isolated from the other diploid A-genome species in potato relatives.</title>
        <authorList>
            <person name="Hosaka K."/>
        </authorList>
    </citation>
    <scope>NUCLEOTIDE SEQUENCE</scope>
    <source>
        <tissue evidence="2">Young leaves</tissue>
    </source>
</reference>